<evidence type="ECO:0000313" key="1">
    <source>
        <dbReference type="Proteomes" id="UP000887579"/>
    </source>
</evidence>
<protein>
    <submittedName>
        <fullName evidence="2">BTB domain-containing protein</fullName>
    </submittedName>
</protein>
<dbReference type="WBParaSite" id="ES5_v2.g19054.t1">
    <property type="protein sequence ID" value="ES5_v2.g19054.t1"/>
    <property type="gene ID" value="ES5_v2.g19054"/>
</dbReference>
<sequence length="260" mass="31122">MATLHWDICLKNEYNAIVIYNQDFEEYLKHGSCYISYTLYYDTQMRFEYFSSTRIKMEERGIHEKFRTPDGYMTRFIEAAKKKKFSKCVIFIELHLPIKYFYQPSFKRSILGIIGEISDKLPDDIENDFRFDFLKNGDYLFECLDGTVYAHRNMLFTSSATMKKQLLSPFHYPVGIVMYTVDVIKPIITFFHSHVFKLPESFNLDYIDRLSNAIEFFEPFQKLDMIKKVKEVLCEKFVKVGLYLYFLKSNQKMHCFLNLK</sequence>
<accession>A0AC34FNJ3</accession>
<organism evidence="1 2">
    <name type="scientific">Panagrolaimus sp. ES5</name>
    <dbReference type="NCBI Taxonomy" id="591445"/>
    <lineage>
        <taxon>Eukaryota</taxon>
        <taxon>Metazoa</taxon>
        <taxon>Ecdysozoa</taxon>
        <taxon>Nematoda</taxon>
        <taxon>Chromadorea</taxon>
        <taxon>Rhabditida</taxon>
        <taxon>Tylenchina</taxon>
        <taxon>Panagrolaimomorpha</taxon>
        <taxon>Panagrolaimoidea</taxon>
        <taxon>Panagrolaimidae</taxon>
        <taxon>Panagrolaimus</taxon>
    </lineage>
</organism>
<dbReference type="Proteomes" id="UP000887579">
    <property type="component" value="Unplaced"/>
</dbReference>
<name>A0AC34FNJ3_9BILA</name>
<evidence type="ECO:0000313" key="2">
    <source>
        <dbReference type="WBParaSite" id="ES5_v2.g19054.t1"/>
    </source>
</evidence>
<proteinExistence type="predicted"/>
<reference evidence="2" key="1">
    <citation type="submission" date="2022-11" db="UniProtKB">
        <authorList>
            <consortium name="WormBaseParasite"/>
        </authorList>
    </citation>
    <scope>IDENTIFICATION</scope>
</reference>